<dbReference type="RefSeq" id="WP_010201974.1">
    <property type="nucleotide sequence ID" value="NZ_JAIFYC010000135.1"/>
</dbReference>
<name>A0AAP6J5D2_PSEUB</name>
<sequence>MPEKKPRRVKAKITRTVTELAIVTLDRNGNLSEFVETIEELEHVDVMQVHSIRDVLSYHD</sequence>
<dbReference type="EMBL" id="OX458335">
    <property type="protein sequence ID" value="CAI8908888.1"/>
    <property type="molecule type" value="Genomic_DNA"/>
</dbReference>
<dbReference type="Proteomes" id="UP001177000">
    <property type="component" value="Chromosome"/>
</dbReference>
<dbReference type="AlphaFoldDB" id="A0AAP6J5D2"/>
<evidence type="ECO:0000313" key="2">
    <source>
        <dbReference type="Proteomes" id="UP001177000"/>
    </source>
</evidence>
<organism evidence="1 2">
    <name type="scientific">Pseudomonas syringae pv. tomato</name>
    <dbReference type="NCBI Taxonomy" id="323"/>
    <lineage>
        <taxon>Bacteria</taxon>
        <taxon>Pseudomonadati</taxon>
        <taxon>Pseudomonadota</taxon>
        <taxon>Gammaproteobacteria</taxon>
        <taxon>Pseudomonadales</taxon>
        <taxon>Pseudomonadaceae</taxon>
        <taxon>Pseudomonas</taxon>
    </lineage>
</organism>
<proteinExistence type="predicted"/>
<reference evidence="1" key="1">
    <citation type="submission" date="2023-03" db="EMBL/GenBank/DDBJ databases">
        <authorList>
            <person name="Pothier F. J."/>
        </authorList>
    </citation>
    <scope>NUCLEOTIDE SEQUENCE</scope>
    <source>
        <strain evidence="1">DAPP-PG 215</strain>
    </source>
</reference>
<evidence type="ECO:0000313" key="1">
    <source>
        <dbReference type="EMBL" id="CAI8908888.1"/>
    </source>
</evidence>
<protein>
    <submittedName>
        <fullName evidence="1">Uncharacterized protein</fullName>
    </submittedName>
</protein>
<accession>A0AAP6J5D2</accession>
<gene>
    <name evidence="1" type="ORF">DAPPPG215_18375</name>
</gene>